<evidence type="ECO:0000256" key="1">
    <source>
        <dbReference type="SAM" id="MobiDB-lite"/>
    </source>
</evidence>
<proteinExistence type="predicted"/>
<name>A0A6J7KBR1_9ZZZZ</name>
<reference evidence="2" key="1">
    <citation type="submission" date="2020-05" db="EMBL/GenBank/DDBJ databases">
        <authorList>
            <person name="Chiriac C."/>
            <person name="Salcher M."/>
            <person name="Ghai R."/>
            <person name="Kavagutti S V."/>
        </authorList>
    </citation>
    <scope>NUCLEOTIDE SEQUENCE</scope>
</reference>
<dbReference type="EMBL" id="CAFBNC010000131">
    <property type="protein sequence ID" value="CAB4951672.1"/>
    <property type="molecule type" value="Genomic_DNA"/>
</dbReference>
<feature type="compositionally biased region" description="Basic residues" evidence="1">
    <location>
        <begin position="162"/>
        <end position="171"/>
    </location>
</feature>
<evidence type="ECO:0000313" key="2">
    <source>
        <dbReference type="EMBL" id="CAB4951672.1"/>
    </source>
</evidence>
<sequence length="171" mass="18257">MTHDGDLGIDEGLDHRETLPAAFELDALGASADELGGIANRVLDRHVIAEPRHVGDDQRGRLGAGHCGGVMRHIGHRDLQRVVVAEHDHGDGIANQNQVDTGSIGHPRTGCVVGRDHDQGNVAAADLATLNGRHGGTCAHWSLLTRPAPRWLPADEENASGRAHRQQSARM</sequence>
<dbReference type="AlphaFoldDB" id="A0A6J7KBR1"/>
<organism evidence="2">
    <name type="scientific">freshwater metagenome</name>
    <dbReference type="NCBI Taxonomy" id="449393"/>
    <lineage>
        <taxon>unclassified sequences</taxon>
        <taxon>metagenomes</taxon>
        <taxon>ecological metagenomes</taxon>
    </lineage>
</organism>
<accession>A0A6J7KBR1</accession>
<feature type="region of interest" description="Disordered" evidence="1">
    <location>
        <begin position="152"/>
        <end position="171"/>
    </location>
</feature>
<protein>
    <submittedName>
        <fullName evidence="2">Unannotated protein</fullName>
    </submittedName>
</protein>
<gene>
    <name evidence="2" type="ORF">UFOPK3733_01914</name>
</gene>